<keyword evidence="5 8" id="KW-0645">Protease</keyword>
<evidence type="ECO:0000256" key="2">
    <source>
        <dbReference type="ARBA" id="ARBA00009370"/>
    </source>
</evidence>
<keyword evidence="6 8" id="KW-0378">Hydrolase</keyword>
<evidence type="ECO:0000256" key="3">
    <source>
        <dbReference type="ARBA" id="ARBA00013208"/>
    </source>
</evidence>
<dbReference type="Pfam" id="PF10502">
    <property type="entry name" value="Peptidase_S26"/>
    <property type="match status" value="1"/>
</dbReference>
<feature type="active site" evidence="7">
    <location>
        <position position="155"/>
    </location>
</feature>
<name>A0A5S9N286_9GAMM</name>
<evidence type="ECO:0000256" key="9">
    <source>
        <dbReference type="RuleBase" id="RU362042"/>
    </source>
</evidence>
<dbReference type="PROSITE" id="PS00501">
    <property type="entry name" value="SPASE_I_1"/>
    <property type="match status" value="1"/>
</dbReference>
<evidence type="ECO:0000256" key="6">
    <source>
        <dbReference type="ARBA" id="ARBA00022801"/>
    </source>
</evidence>
<reference evidence="11 12" key="1">
    <citation type="submission" date="2019-11" db="EMBL/GenBank/DDBJ databases">
        <authorList>
            <person name="Holert J."/>
        </authorList>
    </citation>
    <scope>NUCLEOTIDE SEQUENCE [LARGE SCALE GENOMIC DNA]</scope>
    <source>
        <strain evidence="11">SB11_3</strain>
    </source>
</reference>
<comment type="subcellular location">
    <subcellularLocation>
        <location evidence="9">Membrane</location>
        <topology evidence="9">Multi-pass membrane protein</topology>
    </subcellularLocation>
</comment>
<gene>
    <name evidence="11" type="primary">lepB</name>
    <name evidence="11" type="ORF">OPDIPICF_00495</name>
</gene>
<keyword evidence="8" id="KW-1133">Transmembrane helix</keyword>
<dbReference type="GO" id="GO:0004252">
    <property type="term" value="F:serine-type endopeptidase activity"/>
    <property type="evidence" value="ECO:0007669"/>
    <property type="project" value="InterPro"/>
</dbReference>
<keyword evidence="8" id="KW-0812">Transmembrane</keyword>
<dbReference type="InterPro" id="IPR019756">
    <property type="entry name" value="Pept_S26A_signal_pept_1_Ser-AS"/>
</dbReference>
<dbReference type="Gene3D" id="2.10.109.10">
    <property type="entry name" value="Umud Fragment, subunit A"/>
    <property type="match status" value="1"/>
</dbReference>
<dbReference type="EC" id="3.4.21.89" evidence="3 8"/>
<sequence length="283" mass="32841">MEYINLPLLLVVLTLVGVAIYVYDWILLRPERRRIEADLRQKFPAWKQKRSDDHKSYTEALDGLAPKPWWVRETHSLLPIVVFVLVLRSFIVEPFQIPSSSMEPTLDVGDFILVDKFSYGLRLPVTNTEILATGEPQRGDVMVFFPPNDDRYFIKRVIGLPGDVIDYRNKVLTINGVQQSQEELVNLELDPNQRDLYREDLSGVEHEIYRTPRASDARYPVRFPVKVKPGHYFMMGDNRDNSSDSRVWGQVPEDHIVGKAFAIWMHWVDWSSLPSFSRVGLIQ</sequence>
<comment type="catalytic activity">
    <reaction evidence="1 8">
        <text>Cleavage of hydrophobic, N-terminal signal or leader sequences from secreted and periplasmic proteins.</text>
        <dbReference type="EC" id="3.4.21.89"/>
    </reaction>
</comment>
<feature type="domain" description="Peptidase S26" evidence="10">
    <location>
        <begin position="75"/>
        <end position="264"/>
    </location>
</feature>
<dbReference type="InterPro" id="IPR000223">
    <property type="entry name" value="Pept_S26A_signal_pept_1"/>
</dbReference>
<keyword evidence="12" id="KW-1185">Reference proteome</keyword>
<proteinExistence type="inferred from homology"/>
<dbReference type="InterPro" id="IPR019758">
    <property type="entry name" value="Pept_S26A_signal_pept_1_CS"/>
</dbReference>
<dbReference type="AlphaFoldDB" id="A0A5S9N286"/>
<dbReference type="PROSITE" id="PS00761">
    <property type="entry name" value="SPASE_I_3"/>
    <property type="match status" value="1"/>
</dbReference>
<dbReference type="NCBIfam" id="TIGR02227">
    <property type="entry name" value="sigpep_I_bact"/>
    <property type="match status" value="1"/>
</dbReference>
<evidence type="ECO:0000256" key="8">
    <source>
        <dbReference type="RuleBase" id="RU003993"/>
    </source>
</evidence>
<evidence type="ECO:0000313" key="12">
    <source>
        <dbReference type="Proteomes" id="UP000441399"/>
    </source>
</evidence>
<comment type="caution">
    <text evidence="9">Lacks conserved residue(s) required for the propagation of feature annotation.</text>
</comment>
<evidence type="ECO:0000256" key="4">
    <source>
        <dbReference type="ARBA" id="ARBA00019232"/>
    </source>
</evidence>
<accession>A0A5S9N286</accession>
<dbReference type="Proteomes" id="UP000441399">
    <property type="component" value="Unassembled WGS sequence"/>
</dbReference>
<evidence type="ECO:0000256" key="5">
    <source>
        <dbReference type="ARBA" id="ARBA00022670"/>
    </source>
</evidence>
<dbReference type="InterPro" id="IPR019533">
    <property type="entry name" value="Peptidase_S26"/>
</dbReference>
<dbReference type="PRINTS" id="PR00727">
    <property type="entry name" value="LEADERPTASE"/>
</dbReference>
<dbReference type="GO" id="GO:0009003">
    <property type="term" value="F:signal peptidase activity"/>
    <property type="evidence" value="ECO:0007669"/>
    <property type="project" value="UniProtKB-EC"/>
</dbReference>
<dbReference type="SUPFAM" id="SSF51306">
    <property type="entry name" value="LexA/Signal peptidase"/>
    <property type="match status" value="1"/>
</dbReference>
<organism evidence="11 12">
    <name type="scientific">BD1-7 clade bacterium</name>
    <dbReference type="NCBI Taxonomy" id="2029982"/>
    <lineage>
        <taxon>Bacteria</taxon>
        <taxon>Pseudomonadati</taxon>
        <taxon>Pseudomonadota</taxon>
        <taxon>Gammaproteobacteria</taxon>
        <taxon>Cellvibrionales</taxon>
        <taxon>Spongiibacteraceae</taxon>
        <taxon>BD1-7 clade</taxon>
    </lineage>
</organism>
<dbReference type="PANTHER" id="PTHR43390">
    <property type="entry name" value="SIGNAL PEPTIDASE I"/>
    <property type="match status" value="1"/>
</dbReference>
<feature type="active site" evidence="7">
    <location>
        <position position="101"/>
    </location>
</feature>
<dbReference type="PANTHER" id="PTHR43390:SF1">
    <property type="entry name" value="CHLOROPLAST PROCESSING PEPTIDASE"/>
    <property type="match status" value="1"/>
</dbReference>
<dbReference type="GO" id="GO:0016020">
    <property type="term" value="C:membrane"/>
    <property type="evidence" value="ECO:0007669"/>
    <property type="project" value="UniProtKB-SubCell"/>
</dbReference>
<dbReference type="GO" id="GO:0006465">
    <property type="term" value="P:signal peptide processing"/>
    <property type="evidence" value="ECO:0007669"/>
    <property type="project" value="InterPro"/>
</dbReference>
<dbReference type="EMBL" id="CACSIO010000001">
    <property type="protein sequence ID" value="CAA0083118.1"/>
    <property type="molecule type" value="Genomic_DNA"/>
</dbReference>
<evidence type="ECO:0000259" key="10">
    <source>
        <dbReference type="Pfam" id="PF10502"/>
    </source>
</evidence>
<comment type="similarity">
    <text evidence="2 9">Belongs to the peptidase S26 family.</text>
</comment>
<dbReference type="CDD" id="cd06530">
    <property type="entry name" value="S26_SPase_I"/>
    <property type="match status" value="1"/>
</dbReference>
<evidence type="ECO:0000256" key="1">
    <source>
        <dbReference type="ARBA" id="ARBA00000677"/>
    </source>
</evidence>
<dbReference type="OrthoDB" id="9815782at2"/>
<feature type="transmembrane region" description="Helical" evidence="8">
    <location>
        <begin position="6"/>
        <end position="26"/>
    </location>
</feature>
<protein>
    <recommendedName>
        <fullName evidence="4 8">Signal peptidase I</fullName>
        <ecNumber evidence="3 8">3.4.21.89</ecNumber>
    </recommendedName>
</protein>
<evidence type="ECO:0000313" key="11">
    <source>
        <dbReference type="EMBL" id="CAA0083118.1"/>
    </source>
</evidence>
<dbReference type="InterPro" id="IPR036286">
    <property type="entry name" value="LexA/Signal_pep-like_sf"/>
</dbReference>
<evidence type="ECO:0000256" key="7">
    <source>
        <dbReference type="PIRSR" id="PIRSR600223-1"/>
    </source>
</evidence>
<dbReference type="PROSITE" id="PS00760">
    <property type="entry name" value="SPASE_I_2"/>
    <property type="match status" value="1"/>
</dbReference>
<dbReference type="InterPro" id="IPR019757">
    <property type="entry name" value="Pept_S26A_signal_pept_1_Lys-AS"/>
</dbReference>
<keyword evidence="8" id="KW-0472">Membrane</keyword>